<name>A0AAX3N7Q2_9ENTR</name>
<sequence length="57" mass="6863">MSSFRRVEFYTDANYVKLICLYKMMSVLRSIRGLYNFSNSELFSVLKCFFIKVNKNF</sequence>
<proteinExistence type="predicted"/>
<dbReference type="RefSeq" id="WP_274360612.1">
    <property type="nucleotide sequence ID" value="NZ_CP110496.1"/>
</dbReference>
<dbReference type="AlphaFoldDB" id="A0AAX3N7Q2"/>
<evidence type="ECO:0000313" key="2">
    <source>
        <dbReference type="Proteomes" id="UP001214992"/>
    </source>
</evidence>
<evidence type="ECO:0000313" key="1">
    <source>
        <dbReference type="EMBL" id="WDI78587.1"/>
    </source>
</evidence>
<dbReference type="Proteomes" id="UP001214992">
    <property type="component" value="Chromosome"/>
</dbReference>
<organism evidence="1 2">
    <name type="scientific">Candidatus Purcelliella pentastirinorum</name>
    <dbReference type="NCBI Taxonomy" id="472834"/>
    <lineage>
        <taxon>Bacteria</taxon>
        <taxon>Pseudomonadati</taxon>
        <taxon>Pseudomonadota</taxon>
        <taxon>Gammaproteobacteria</taxon>
        <taxon>Enterobacterales</taxon>
        <taxon>Enterobacteriaceae</taxon>
        <taxon>Candidatus Purcelliella</taxon>
    </lineage>
</organism>
<accession>A0AAX3N7Q2</accession>
<dbReference type="EMBL" id="CP110496">
    <property type="protein sequence ID" value="WDI78587.1"/>
    <property type="molecule type" value="Genomic_DNA"/>
</dbReference>
<reference evidence="1" key="1">
    <citation type="submission" date="2022-11" db="EMBL/GenBank/DDBJ databases">
        <title>Genomic comparisons reveal selection pressure and functional variation between nutritional endosymbionts of cave-adapted and epigean Hawaiian planthoppers.</title>
        <authorList>
            <person name="Gossett J.M."/>
            <person name="Porter M.L."/>
            <person name="Vasquez Y."/>
            <person name="Bennett G.M."/>
            <person name="Chong R.A."/>
        </authorList>
    </citation>
    <scope>NUCLEOTIDE SEQUENCE</scope>
    <source>
        <strain evidence="1">OPOL2</strain>
    </source>
</reference>
<protein>
    <submittedName>
        <fullName evidence="1">Uncharacterized protein</fullName>
    </submittedName>
</protein>
<gene>
    <name evidence="1" type="ORF">ONB71_00325</name>
</gene>